<feature type="compositionally biased region" description="Basic and acidic residues" evidence="10">
    <location>
        <begin position="280"/>
        <end position="290"/>
    </location>
</feature>
<feature type="region of interest" description="Disordered" evidence="10">
    <location>
        <begin position="78"/>
        <end position="103"/>
    </location>
</feature>
<feature type="compositionally biased region" description="Polar residues" evidence="10">
    <location>
        <begin position="203"/>
        <end position="213"/>
    </location>
</feature>
<dbReference type="AlphaFoldDB" id="A0AAD4TYT1"/>
<comment type="caution">
    <text evidence="12">The sequence shown here is derived from an EMBL/GenBank/DDBJ whole genome shotgun (WGS) entry which is preliminary data.</text>
</comment>
<evidence type="ECO:0000256" key="2">
    <source>
        <dbReference type="ARBA" id="ARBA00007191"/>
    </source>
</evidence>
<keyword evidence="3" id="KW-0813">Transport</keyword>
<keyword evidence="7" id="KW-0505">Motor protein</keyword>
<evidence type="ECO:0000256" key="5">
    <source>
        <dbReference type="ARBA" id="ARBA00022701"/>
    </source>
</evidence>
<dbReference type="GO" id="GO:0005874">
    <property type="term" value="C:microtubule"/>
    <property type="evidence" value="ECO:0007669"/>
    <property type="project" value="UniProtKB-KW"/>
</dbReference>
<comment type="function">
    <text evidence="9">Acts as one of several non-catalytic accessory components of the cytoplasmic dynein 1 complex that are thought to be involved in linking dynein to cargos and to adapter proteins that regulate dynein function. Cytoplasmic dynein 1 acts as a motor for the intracellular retrograde motility of vesicles and organelles along microtubules.</text>
</comment>
<dbReference type="Proteomes" id="UP001214576">
    <property type="component" value="Unassembled WGS sequence"/>
</dbReference>
<evidence type="ECO:0000256" key="8">
    <source>
        <dbReference type="ARBA" id="ARBA00023212"/>
    </source>
</evidence>
<dbReference type="SUPFAM" id="SSF103196">
    <property type="entry name" value="Roadblock/LC7 domain"/>
    <property type="match status" value="1"/>
</dbReference>
<evidence type="ECO:0000259" key="11">
    <source>
        <dbReference type="SMART" id="SM00960"/>
    </source>
</evidence>
<keyword evidence="6" id="KW-0243">Dynein</keyword>
<accession>A0AAD4TYT1</accession>
<organism evidence="12 13">
    <name type="scientific">Ovis ammon polii</name>
    <dbReference type="NCBI Taxonomy" id="230172"/>
    <lineage>
        <taxon>Eukaryota</taxon>
        <taxon>Metazoa</taxon>
        <taxon>Chordata</taxon>
        <taxon>Craniata</taxon>
        <taxon>Vertebrata</taxon>
        <taxon>Euteleostomi</taxon>
        <taxon>Mammalia</taxon>
        <taxon>Eutheria</taxon>
        <taxon>Laurasiatheria</taxon>
        <taxon>Artiodactyla</taxon>
        <taxon>Ruminantia</taxon>
        <taxon>Pecora</taxon>
        <taxon>Bovidae</taxon>
        <taxon>Caprinae</taxon>
        <taxon>Ovis</taxon>
    </lineage>
</organism>
<comment type="similarity">
    <text evidence="2">Belongs to the GAMAD family.</text>
</comment>
<evidence type="ECO:0000256" key="4">
    <source>
        <dbReference type="ARBA" id="ARBA00022490"/>
    </source>
</evidence>
<sequence>MAVCACVPAVWSEGEEEWGREPPTVSSLLIKLNSHDRTKVVGDPVGAEEQTADLGPRRTVTTGRICVCTRKPEHKASCSISNKKQKHSTHDLRENPTPPRKGGRQDCQALFCSELIGAVMDTVHLPVAARCKPADTLPENPLCFSDFIVSCHSIVQGLQRAPGLRLLRVTECQASVTSDCISGHLASKPSHLDFFHTRERQTAGESATQTLSELGTEPDTVPPSENHDSADSPIPGGELTVAGGSYSTLGGFWADSRKRLKSKIWFRMTTRNVPGEDGDGSPKGRKRDEVTEHKRRELICRTLQSSQQLVGLHGGEWCNAFIYLVIQQSFSCSRSNKRAVSISENEALGLVQAEVEETLKRIQSHKGVIGTMVVNAEGIPIRTTLDNSTTVQYAGLLHQLTMKAKSTVRDIDPQNDLTFLRIRSKKHEIMVAPDKECLLIVIQNPCE</sequence>
<keyword evidence="4" id="KW-0963">Cytoplasm</keyword>
<feature type="region of interest" description="Disordered" evidence="10">
    <location>
        <begin position="201"/>
        <end position="238"/>
    </location>
</feature>
<dbReference type="InterPro" id="IPR004942">
    <property type="entry name" value="Roadblock/LAMTOR2_dom"/>
</dbReference>
<evidence type="ECO:0000313" key="12">
    <source>
        <dbReference type="EMBL" id="KAI4534065.1"/>
    </source>
</evidence>
<dbReference type="FunFam" id="3.30.450.30:FF:000002">
    <property type="entry name" value="Dynein light chain roadblock"/>
    <property type="match status" value="1"/>
</dbReference>
<proteinExistence type="inferred from homology"/>
<name>A0AAD4TYT1_OVIAM</name>
<feature type="domain" description="Roadblock/LAMTOR2" evidence="11">
    <location>
        <begin position="355"/>
        <end position="443"/>
    </location>
</feature>
<keyword evidence="8" id="KW-0206">Cytoskeleton</keyword>
<evidence type="ECO:0000256" key="7">
    <source>
        <dbReference type="ARBA" id="ARBA00023175"/>
    </source>
</evidence>
<dbReference type="PANTHER" id="PTHR10779">
    <property type="entry name" value="DYNEIN LIGHT CHAIN ROADBLOCK"/>
    <property type="match status" value="1"/>
</dbReference>
<evidence type="ECO:0000256" key="1">
    <source>
        <dbReference type="ARBA" id="ARBA00004245"/>
    </source>
</evidence>
<evidence type="ECO:0000256" key="9">
    <source>
        <dbReference type="ARBA" id="ARBA00025362"/>
    </source>
</evidence>
<evidence type="ECO:0000256" key="6">
    <source>
        <dbReference type="ARBA" id="ARBA00023017"/>
    </source>
</evidence>
<evidence type="ECO:0000256" key="10">
    <source>
        <dbReference type="SAM" id="MobiDB-lite"/>
    </source>
</evidence>
<protein>
    <recommendedName>
        <fullName evidence="11">Roadblock/LAMTOR2 domain-containing protein</fullName>
    </recommendedName>
</protein>
<gene>
    <name evidence="12" type="ORF">MG293_014925</name>
</gene>
<dbReference type="Pfam" id="PF03259">
    <property type="entry name" value="Robl_LC7"/>
    <property type="match status" value="1"/>
</dbReference>
<dbReference type="SMART" id="SM00960">
    <property type="entry name" value="Robl_LC7"/>
    <property type="match status" value="1"/>
</dbReference>
<comment type="subcellular location">
    <subcellularLocation>
        <location evidence="1">Cytoplasm</location>
        <location evidence="1">Cytoskeleton</location>
    </subcellularLocation>
</comment>
<dbReference type="GO" id="GO:0030286">
    <property type="term" value="C:dynein complex"/>
    <property type="evidence" value="ECO:0007669"/>
    <property type="project" value="UniProtKB-KW"/>
</dbReference>
<evidence type="ECO:0000313" key="13">
    <source>
        <dbReference type="Proteomes" id="UP001214576"/>
    </source>
</evidence>
<dbReference type="Gene3D" id="3.30.450.30">
    <property type="entry name" value="Dynein light chain 2a, cytoplasmic"/>
    <property type="match status" value="1"/>
</dbReference>
<reference evidence="12" key="1">
    <citation type="submission" date="2022-03" db="EMBL/GenBank/DDBJ databases">
        <title>Genomic analyses of argali, domestic sheep and their hybrids provide insights into chromosomal evolution, heterosis and genetic basis of agronomic traits.</title>
        <authorList>
            <person name="Li M."/>
        </authorList>
    </citation>
    <scope>NUCLEOTIDE SEQUENCE</scope>
    <source>
        <strain evidence="12">CAU-MHL-2022a</strain>
        <tissue evidence="12">Skin</tissue>
    </source>
</reference>
<keyword evidence="5" id="KW-0493">Microtubule</keyword>
<dbReference type="EMBL" id="JAKZEL010000019">
    <property type="protein sequence ID" value="KAI4534065.1"/>
    <property type="molecule type" value="Genomic_DNA"/>
</dbReference>
<evidence type="ECO:0000256" key="3">
    <source>
        <dbReference type="ARBA" id="ARBA00022448"/>
    </source>
</evidence>
<feature type="region of interest" description="Disordered" evidence="10">
    <location>
        <begin position="271"/>
        <end position="290"/>
    </location>
</feature>
<keyword evidence="13" id="KW-1185">Reference proteome</keyword>